<dbReference type="InterPro" id="IPR026769">
    <property type="entry name" value="Mic13"/>
</dbReference>
<dbReference type="Pfam" id="PF15884">
    <property type="entry name" value="QIL1"/>
    <property type="match status" value="1"/>
</dbReference>
<comment type="similarity">
    <text evidence="2 9">Belongs to the MICOS complex subunit Mic13 family.</text>
</comment>
<dbReference type="GO" id="GO:0061617">
    <property type="term" value="C:MICOS complex"/>
    <property type="evidence" value="ECO:0007669"/>
    <property type="project" value="UniProtKB-UniRule"/>
</dbReference>
<evidence type="ECO:0000256" key="1">
    <source>
        <dbReference type="ARBA" id="ARBA00004434"/>
    </source>
</evidence>
<evidence type="ECO:0000256" key="4">
    <source>
        <dbReference type="ARBA" id="ARBA00022692"/>
    </source>
</evidence>
<proteinExistence type="inferred from homology"/>
<evidence type="ECO:0000256" key="5">
    <source>
        <dbReference type="ARBA" id="ARBA00022792"/>
    </source>
</evidence>
<dbReference type="AlphaFoldDB" id="A0A8B9RC73"/>
<keyword evidence="8" id="KW-0472">Membrane</keyword>
<dbReference type="OrthoDB" id="5948578at2759"/>
<sequence>MLRNRKTPSHISTSSRSHHKRLITAFLFPVPKELATKVGIAGGAVYVAYDSGLLGGSDEGSVALSKAKAAIPPAVDEWTKYFGFELPAAPKIEFSPVDAWNSGVQKSIHALSVAPNAVCDYTSQGFQYLKDLTK</sequence>
<dbReference type="GO" id="GO:0044284">
    <property type="term" value="C:mitochondrial crista junction"/>
    <property type="evidence" value="ECO:0007669"/>
    <property type="project" value="TreeGrafter"/>
</dbReference>
<dbReference type="GO" id="GO:0042407">
    <property type="term" value="P:cristae formation"/>
    <property type="evidence" value="ECO:0007669"/>
    <property type="project" value="TreeGrafter"/>
</dbReference>
<evidence type="ECO:0000256" key="6">
    <source>
        <dbReference type="ARBA" id="ARBA00022989"/>
    </source>
</evidence>
<keyword evidence="4" id="KW-0812">Transmembrane</keyword>
<comment type="function">
    <text evidence="9">Component of the MICOS complex, a large protein complex of the mitochondrial inner membrane that plays crucial roles in the maintenance of crista junctions, inner membrane architecture, and formation of contact sites to the outer membrane.</text>
</comment>
<evidence type="ECO:0000313" key="10">
    <source>
        <dbReference type="Ensembl" id="ENSAMXP00005032114.1"/>
    </source>
</evidence>
<name>A0A8B9RC73_ASTMX</name>
<keyword evidence="6" id="KW-1133">Transmembrane helix</keyword>
<accession>A0A8B9RC73</accession>
<evidence type="ECO:0000313" key="11">
    <source>
        <dbReference type="Proteomes" id="UP000694621"/>
    </source>
</evidence>
<evidence type="ECO:0000256" key="3">
    <source>
        <dbReference type="ARBA" id="ARBA00018172"/>
    </source>
</evidence>
<dbReference type="Proteomes" id="UP000694621">
    <property type="component" value="Unplaced"/>
</dbReference>
<reference evidence="10" key="1">
    <citation type="submission" date="2025-08" db="UniProtKB">
        <authorList>
            <consortium name="Ensembl"/>
        </authorList>
    </citation>
    <scope>IDENTIFICATION</scope>
</reference>
<organism evidence="10 11">
    <name type="scientific">Astyanax mexicanus</name>
    <name type="common">Blind cave fish</name>
    <name type="synonym">Astyanax fasciatus mexicanus</name>
    <dbReference type="NCBI Taxonomy" id="7994"/>
    <lineage>
        <taxon>Eukaryota</taxon>
        <taxon>Metazoa</taxon>
        <taxon>Chordata</taxon>
        <taxon>Craniata</taxon>
        <taxon>Vertebrata</taxon>
        <taxon>Euteleostomi</taxon>
        <taxon>Actinopterygii</taxon>
        <taxon>Neopterygii</taxon>
        <taxon>Teleostei</taxon>
        <taxon>Ostariophysi</taxon>
        <taxon>Characiformes</taxon>
        <taxon>Characoidei</taxon>
        <taxon>Acestrorhamphidae</taxon>
        <taxon>Acestrorhamphinae</taxon>
        <taxon>Astyanax</taxon>
    </lineage>
</organism>
<dbReference type="Ensembl" id="ENSAMXT00005035109.1">
    <property type="protein sequence ID" value="ENSAMXP00005032114.1"/>
    <property type="gene ID" value="ENSAMXG00005015698.1"/>
</dbReference>
<keyword evidence="7 9" id="KW-0496">Mitochondrion</keyword>
<keyword evidence="5 9" id="KW-0999">Mitochondrion inner membrane</keyword>
<dbReference type="PANTHER" id="PTHR31816:SF3">
    <property type="entry name" value="MICOS COMPLEX SUBUNIT MIC13"/>
    <property type="match status" value="1"/>
</dbReference>
<evidence type="ECO:0000256" key="8">
    <source>
        <dbReference type="ARBA" id="ARBA00023136"/>
    </source>
</evidence>
<evidence type="ECO:0000256" key="9">
    <source>
        <dbReference type="RuleBase" id="RU363009"/>
    </source>
</evidence>
<dbReference type="PANTHER" id="PTHR31816">
    <property type="entry name" value="MICOS COMPLEX SUBUNIT MIC13"/>
    <property type="match status" value="1"/>
</dbReference>
<evidence type="ECO:0000256" key="7">
    <source>
        <dbReference type="ARBA" id="ARBA00023128"/>
    </source>
</evidence>
<protein>
    <recommendedName>
        <fullName evidence="3 9">MICOS complex subunit MIC13</fullName>
    </recommendedName>
</protein>
<evidence type="ECO:0000256" key="2">
    <source>
        <dbReference type="ARBA" id="ARBA00006771"/>
    </source>
</evidence>
<comment type="subunit">
    <text evidence="9">Component of the mitochondrial contact site and cristae organizing system (MICOS) complex.</text>
</comment>
<comment type="subcellular location">
    <subcellularLocation>
        <location evidence="1 9">Mitochondrion inner membrane</location>
        <topology evidence="1 9">Single-pass membrane protein</topology>
    </subcellularLocation>
</comment>